<comment type="caution">
    <text evidence="1">The sequence shown here is derived from an EMBL/GenBank/DDBJ whole genome shotgun (WGS) entry which is preliminary data.</text>
</comment>
<gene>
    <name evidence="1" type="ORF">NQ176_g8667</name>
</gene>
<name>A0ACC1MRU5_9HYPO</name>
<dbReference type="Proteomes" id="UP001143910">
    <property type="component" value="Unassembled WGS sequence"/>
</dbReference>
<dbReference type="EMBL" id="JANJQO010001745">
    <property type="protein sequence ID" value="KAJ2969433.1"/>
    <property type="molecule type" value="Genomic_DNA"/>
</dbReference>
<proteinExistence type="predicted"/>
<evidence type="ECO:0000313" key="1">
    <source>
        <dbReference type="EMBL" id="KAJ2969433.1"/>
    </source>
</evidence>
<accession>A0ACC1MRU5</accession>
<sequence>MPYNMLDDNTPDDNGAPYPSSWATTSSPTQTIIVSTTSTMEPGGARAATIDAAEPQLDGPDAHHTVPVEVAAWDDSSSGFAVQTVNPEDLIRHSAGPCLHESTIEERLARIYQLENVPVVSSAGSLALEAEPMEHTFTAPDTPHPPEVVELPTAASPATALGADGLLAYLDDVVASASQTAALATNLAAIVRASPEQVPSMSWAHSDASSDPEPRPVAQMLASTEHSVATGSSASSPRAAIADTRFQCHRCPNTFSRPDAVKRHIRNVHDRITLPCLVAGCMRSFQRPDQVRHHLRTHH</sequence>
<evidence type="ECO:0000313" key="2">
    <source>
        <dbReference type="Proteomes" id="UP001143910"/>
    </source>
</evidence>
<protein>
    <submittedName>
        <fullName evidence="1">Uncharacterized protein</fullName>
    </submittedName>
</protein>
<organism evidence="1 2">
    <name type="scientific">Zarea fungicola</name>
    <dbReference type="NCBI Taxonomy" id="93591"/>
    <lineage>
        <taxon>Eukaryota</taxon>
        <taxon>Fungi</taxon>
        <taxon>Dikarya</taxon>
        <taxon>Ascomycota</taxon>
        <taxon>Pezizomycotina</taxon>
        <taxon>Sordariomycetes</taxon>
        <taxon>Hypocreomycetidae</taxon>
        <taxon>Hypocreales</taxon>
        <taxon>Cordycipitaceae</taxon>
        <taxon>Zarea</taxon>
    </lineage>
</organism>
<reference evidence="1" key="1">
    <citation type="submission" date="2022-08" db="EMBL/GenBank/DDBJ databases">
        <title>Genome Sequence of Lecanicillium fungicola.</title>
        <authorList>
            <person name="Buettner E."/>
        </authorList>
    </citation>
    <scope>NUCLEOTIDE SEQUENCE</scope>
    <source>
        <strain evidence="1">Babe33</strain>
    </source>
</reference>
<keyword evidence="2" id="KW-1185">Reference proteome</keyword>